<reference evidence="2" key="1">
    <citation type="submission" date="2023-07" db="EMBL/GenBank/DDBJ databases">
        <authorList>
            <consortium name="AG Swart"/>
            <person name="Singh M."/>
            <person name="Singh A."/>
            <person name="Seah K."/>
            <person name="Emmerich C."/>
        </authorList>
    </citation>
    <scope>NUCLEOTIDE SEQUENCE</scope>
    <source>
        <strain evidence="2">DP1</strain>
    </source>
</reference>
<feature type="compositionally biased region" description="Basic and acidic residues" evidence="1">
    <location>
        <begin position="135"/>
        <end position="190"/>
    </location>
</feature>
<dbReference type="AlphaFoldDB" id="A0AAD1Y782"/>
<name>A0AAD1Y782_EUPCR</name>
<feature type="compositionally biased region" description="Basic and acidic residues" evidence="1">
    <location>
        <begin position="409"/>
        <end position="449"/>
    </location>
</feature>
<keyword evidence="3" id="KW-1185">Reference proteome</keyword>
<gene>
    <name evidence="2" type="ORF">ECRASSUSDP1_LOCUS25704</name>
</gene>
<feature type="compositionally biased region" description="Basic and acidic residues" evidence="1">
    <location>
        <begin position="32"/>
        <end position="95"/>
    </location>
</feature>
<dbReference type="EMBL" id="CAMPGE010026499">
    <property type="protein sequence ID" value="CAI2384182.1"/>
    <property type="molecule type" value="Genomic_DNA"/>
</dbReference>
<feature type="compositionally biased region" description="Basic and acidic residues" evidence="1">
    <location>
        <begin position="343"/>
        <end position="399"/>
    </location>
</feature>
<protein>
    <submittedName>
        <fullName evidence="2">Uncharacterized protein</fullName>
    </submittedName>
</protein>
<feature type="region of interest" description="Disordered" evidence="1">
    <location>
        <begin position="331"/>
        <end position="449"/>
    </location>
</feature>
<sequence>MSDSRNPIPSQRRMREPGHEANQADWIDEDKSENSQRRGRGMDRSPEPQYRGDIDGYDKGRRHESPRGGRRNMDRGRYQHNDGYADRGDYYDRNRSRGIPQDQMRYGGRQDQHRRDDRERYPRNDYNTSYHARGNTRDDRGDYYRSNDTYNRPRNEARHDTRHDARNDSRYDTRQDSRHDARQDSRHDARQTQMSQREQVALSTGIPKDLLKSDLATQPGVSYQAKPSEIKYHFYIICLDCKNMSVPKVKDNICMELGKIGYKLNKEAIYIDDKEYENDYKALVGLKFDHKALQCFDNCNKMKLPFRFRLEMSRTFTSYLEKYGDAIRTMAYPTDPMMCPNQKLDRPREMSPQRERFSQRSNERRLSYSPRGGRDHPRGDHYTRERRSSERYRRRDEISPSRSPSPKNRRSEERKEYPKEREDDYHDNHDNKSVHSYDKDSRRSDRGDNQSEETICYLFGVPIDATNNDIIDELDKRGIHKPVKVEKGGKDNDFGDSCVYFSLKFDVPISVDKLLEQEVSIFGKNVLIIPRVDNIPIKKLVPYHQVLVTFNQFSPGLNLLNHSNCSQEIPYLHNFFAKYGKIVDLNLEYMPSCFVVTYTRHENVLELLEKRSLDYMSNNNTRLMLNINKMNFILPVRSGGSNHDDSDFCISQTYMPKFLKKSMIDSKAASSDMPKADGEQDIIPA</sequence>
<comment type="caution">
    <text evidence="2">The sequence shown here is derived from an EMBL/GenBank/DDBJ whole genome shotgun (WGS) entry which is preliminary data.</text>
</comment>
<feature type="region of interest" description="Disordered" evidence="1">
    <location>
        <begin position="1"/>
        <end position="199"/>
    </location>
</feature>
<dbReference type="Proteomes" id="UP001295684">
    <property type="component" value="Unassembled WGS sequence"/>
</dbReference>
<feature type="compositionally biased region" description="Basic and acidic residues" evidence="1">
    <location>
        <begin position="108"/>
        <end position="123"/>
    </location>
</feature>
<evidence type="ECO:0000313" key="2">
    <source>
        <dbReference type="EMBL" id="CAI2384182.1"/>
    </source>
</evidence>
<evidence type="ECO:0000256" key="1">
    <source>
        <dbReference type="SAM" id="MobiDB-lite"/>
    </source>
</evidence>
<organism evidence="2 3">
    <name type="scientific">Euplotes crassus</name>
    <dbReference type="NCBI Taxonomy" id="5936"/>
    <lineage>
        <taxon>Eukaryota</taxon>
        <taxon>Sar</taxon>
        <taxon>Alveolata</taxon>
        <taxon>Ciliophora</taxon>
        <taxon>Intramacronucleata</taxon>
        <taxon>Spirotrichea</taxon>
        <taxon>Hypotrichia</taxon>
        <taxon>Euplotida</taxon>
        <taxon>Euplotidae</taxon>
        <taxon>Moneuplotes</taxon>
    </lineage>
</organism>
<proteinExistence type="predicted"/>
<evidence type="ECO:0000313" key="3">
    <source>
        <dbReference type="Proteomes" id="UP001295684"/>
    </source>
</evidence>
<accession>A0AAD1Y782</accession>